<evidence type="ECO:0000256" key="1">
    <source>
        <dbReference type="SAM" id="Phobius"/>
    </source>
</evidence>
<reference evidence="2 3" key="1">
    <citation type="submission" date="2019-03" db="EMBL/GenBank/DDBJ databases">
        <title>Genomic Encyclopedia of Type Strains, Phase IV (KMG-IV): sequencing the most valuable type-strain genomes for metagenomic binning, comparative biology and taxonomic classification.</title>
        <authorList>
            <person name="Goeker M."/>
        </authorList>
    </citation>
    <scope>NUCLEOTIDE SEQUENCE [LARGE SCALE GENOMIC DNA]</scope>
    <source>
        <strain evidence="2 3">DSM 24176</strain>
    </source>
</reference>
<feature type="transmembrane region" description="Helical" evidence="1">
    <location>
        <begin position="144"/>
        <end position="166"/>
    </location>
</feature>
<feature type="transmembrane region" description="Helical" evidence="1">
    <location>
        <begin position="7"/>
        <end position="26"/>
    </location>
</feature>
<keyword evidence="1" id="KW-0472">Membrane</keyword>
<proteinExistence type="predicted"/>
<name>A0A4R1MZ18_9FIRM</name>
<dbReference type="AlphaFoldDB" id="A0A4R1MZ18"/>
<keyword evidence="3" id="KW-1185">Reference proteome</keyword>
<keyword evidence="1" id="KW-1133">Transmembrane helix</keyword>
<dbReference type="OrthoDB" id="1953360at2"/>
<keyword evidence="1" id="KW-0812">Transmembrane</keyword>
<evidence type="ECO:0000313" key="2">
    <source>
        <dbReference type="EMBL" id="TCK98568.1"/>
    </source>
</evidence>
<gene>
    <name evidence="2" type="ORF">EDC19_0998</name>
</gene>
<sequence>MKEKILIMTYSAITVSILFVGGFFIYSLSATLAVPGGRFILMAPFLGFVLYFPLTKFRTYGLISKITGVFALILSYVNLFMGLAIFSSGLLTDITSFVMFRKLNKEYKIILTTSLYPLFATLTSFYVTTYITHTNFFKFNALSIYLFMLLVIFIVLLGLFGSYCGYKLKNRIFYNHK</sequence>
<organism evidence="2 3">
    <name type="scientific">Natranaerovirga hydrolytica</name>
    <dbReference type="NCBI Taxonomy" id="680378"/>
    <lineage>
        <taxon>Bacteria</taxon>
        <taxon>Bacillati</taxon>
        <taxon>Bacillota</taxon>
        <taxon>Clostridia</taxon>
        <taxon>Lachnospirales</taxon>
        <taxon>Natranaerovirgaceae</taxon>
        <taxon>Natranaerovirga</taxon>
    </lineage>
</organism>
<dbReference type="RefSeq" id="WP_132281391.1">
    <property type="nucleotide sequence ID" value="NZ_SMGQ01000011.1"/>
</dbReference>
<comment type="caution">
    <text evidence="2">The sequence shown here is derived from an EMBL/GenBank/DDBJ whole genome shotgun (WGS) entry which is preliminary data.</text>
</comment>
<dbReference type="EMBL" id="SMGQ01000011">
    <property type="protein sequence ID" value="TCK98568.1"/>
    <property type="molecule type" value="Genomic_DNA"/>
</dbReference>
<feature type="transmembrane region" description="Helical" evidence="1">
    <location>
        <begin position="109"/>
        <end position="132"/>
    </location>
</feature>
<evidence type="ECO:0000313" key="3">
    <source>
        <dbReference type="Proteomes" id="UP000294545"/>
    </source>
</evidence>
<accession>A0A4R1MZ18</accession>
<protein>
    <submittedName>
        <fullName evidence="2">Energy-coupling factor transport system substrate-specific component</fullName>
    </submittedName>
</protein>
<dbReference type="Proteomes" id="UP000294545">
    <property type="component" value="Unassembled WGS sequence"/>
</dbReference>
<feature type="transmembrane region" description="Helical" evidence="1">
    <location>
        <begin position="32"/>
        <end position="52"/>
    </location>
</feature>